<sequence length="353" mass="37202">MFRYRGRHLLRHGLVGIVLILCVISLGLQSQQVIAWGTTVRYQAVFQEAGGLEAGDEVIVSGVRVGSVTEVGLDHGDARVVFTVRSSVPVGAESSVQIKTGSLLGKRIMTLVPRGTEHLRPLDTIPVERTSSPYSLTDALGDLTTTAGAMDTDSLNNSLNMLSSTLDQIAPQLGPAFDGLSELSKSINSRNTALRDLLTASRDVTAILADRSQQVNTMLLNANTLIGVLDDRRQAVATLLANTAAVADQLTKLVADNEARLGPALDRLNSVAALLQRNRDNIAAAIPGLAKASLTQGEAVSGGPFYNAYVANLIPAQWIRPFVDAAFGGSVPQPPAPQPAAPQPGAPQPEAPR</sequence>
<accession>A0ABV2WWC0</accession>
<evidence type="ECO:0000313" key="4">
    <source>
        <dbReference type="EMBL" id="MEU1955184.1"/>
    </source>
</evidence>
<keyword evidence="5" id="KW-1185">Reference proteome</keyword>
<dbReference type="InterPro" id="IPR005693">
    <property type="entry name" value="Mce"/>
</dbReference>
<dbReference type="PANTHER" id="PTHR33371">
    <property type="entry name" value="INTERMEMBRANE PHOSPHOLIPID TRANSPORT SYSTEM BINDING PROTEIN MLAD-RELATED"/>
    <property type="match status" value="1"/>
</dbReference>
<dbReference type="InterPro" id="IPR024516">
    <property type="entry name" value="Mce_C"/>
</dbReference>
<feature type="domain" description="Mce/MlaD" evidence="2">
    <location>
        <begin position="39"/>
        <end position="113"/>
    </location>
</feature>
<dbReference type="PANTHER" id="PTHR33371:SF18">
    <property type="entry name" value="MCE-FAMILY PROTEIN MCE3C"/>
    <property type="match status" value="1"/>
</dbReference>
<feature type="region of interest" description="Disordered" evidence="1">
    <location>
        <begin position="329"/>
        <end position="353"/>
    </location>
</feature>
<evidence type="ECO:0000313" key="5">
    <source>
        <dbReference type="Proteomes" id="UP001550628"/>
    </source>
</evidence>
<evidence type="ECO:0000256" key="1">
    <source>
        <dbReference type="SAM" id="MobiDB-lite"/>
    </source>
</evidence>
<dbReference type="EMBL" id="JBEYBF010000021">
    <property type="protein sequence ID" value="MEU1955184.1"/>
    <property type="molecule type" value="Genomic_DNA"/>
</dbReference>
<organism evidence="4 5">
    <name type="scientific">Nocardia rhamnosiphila</name>
    <dbReference type="NCBI Taxonomy" id="426716"/>
    <lineage>
        <taxon>Bacteria</taxon>
        <taxon>Bacillati</taxon>
        <taxon>Actinomycetota</taxon>
        <taxon>Actinomycetes</taxon>
        <taxon>Mycobacteriales</taxon>
        <taxon>Nocardiaceae</taxon>
        <taxon>Nocardia</taxon>
    </lineage>
</organism>
<protein>
    <submittedName>
        <fullName evidence="4">MCE family protein</fullName>
    </submittedName>
</protein>
<feature type="compositionally biased region" description="Pro residues" evidence="1">
    <location>
        <begin position="332"/>
        <end position="353"/>
    </location>
</feature>
<dbReference type="InterPro" id="IPR052336">
    <property type="entry name" value="MlaD_Phospholipid_Transporter"/>
</dbReference>
<reference evidence="4 5" key="1">
    <citation type="submission" date="2024-06" db="EMBL/GenBank/DDBJ databases">
        <title>The Natural Products Discovery Center: Release of the First 8490 Sequenced Strains for Exploring Actinobacteria Biosynthetic Diversity.</title>
        <authorList>
            <person name="Kalkreuter E."/>
            <person name="Kautsar S.A."/>
            <person name="Yang D."/>
            <person name="Bader C.D."/>
            <person name="Teijaro C.N."/>
            <person name="Fluegel L."/>
            <person name="Davis C.M."/>
            <person name="Simpson J.R."/>
            <person name="Lauterbach L."/>
            <person name="Steele A.D."/>
            <person name="Gui C."/>
            <person name="Meng S."/>
            <person name="Li G."/>
            <person name="Viehrig K."/>
            <person name="Ye F."/>
            <person name="Su P."/>
            <person name="Kiefer A.F."/>
            <person name="Nichols A."/>
            <person name="Cepeda A.J."/>
            <person name="Yan W."/>
            <person name="Fan B."/>
            <person name="Jiang Y."/>
            <person name="Adhikari A."/>
            <person name="Zheng C.-J."/>
            <person name="Schuster L."/>
            <person name="Cowan T.M."/>
            <person name="Smanski M.J."/>
            <person name="Chevrette M.G."/>
            <person name="De Carvalho L.P.S."/>
            <person name="Shen B."/>
        </authorList>
    </citation>
    <scope>NUCLEOTIDE SEQUENCE [LARGE SCALE GENOMIC DNA]</scope>
    <source>
        <strain evidence="4 5">NPDC019708</strain>
    </source>
</reference>
<dbReference type="Proteomes" id="UP001550628">
    <property type="component" value="Unassembled WGS sequence"/>
</dbReference>
<dbReference type="NCBIfam" id="TIGR00996">
    <property type="entry name" value="Mtu_fam_mce"/>
    <property type="match status" value="1"/>
</dbReference>
<dbReference type="Pfam" id="PF02470">
    <property type="entry name" value="MlaD"/>
    <property type="match status" value="1"/>
</dbReference>
<dbReference type="Pfam" id="PF11887">
    <property type="entry name" value="Mce4_CUP1"/>
    <property type="match status" value="1"/>
</dbReference>
<dbReference type="RefSeq" id="WP_356958787.1">
    <property type="nucleotide sequence ID" value="NZ_JBEYBD010000017.1"/>
</dbReference>
<dbReference type="InterPro" id="IPR003399">
    <property type="entry name" value="Mce/MlaD"/>
</dbReference>
<evidence type="ECO:0000259" key="2">
    <source>
        <dbReference type="Pfam" id="PF02470"/>
    </source>
</evidence>
<gene>
    <name evidence="4" type="ORF">ABZ510_25390</name>
</gene>
<dbReference type="PRINTS" id="PR01782">
    <property type="entry name" value="MCEVIRFACTOR"/>
</dbReference>
<feature type="domain" description="Mammalian cell entry C-terminal" evidence="3">
    <location>
        <begin position="117"/>
        <end position="303"/>
    </location>
</feature>
<proteinExistence type="predicted"/>
<comment type="caution">
    <text evidence="4">The sequence shown here is derived from an EMBL/GenBank/DDBJ whole genome shotgun (WGS) entry which is preliminary data.</text>
</comment>
<evidence type="ECO:0000259" key="3">
    <source>
        <dbReference type="Pfam" id="PF11887"/>
    </source>
</evidence>
<name>A0ABV2WWC0_9NOCA</name>